<dbReference type="Gene3D" id="3.30.9.10">
    <property type="entry name" value="D-Amino Acid Oxidase, subunit A, domain 2"/>
    <property type="match status" value="1"/>
</dbReference>
<dbReference type="InterPro" id="IPR050631">
    <property type="entry name" value="PheA/TfdB_FAD_monoxygenase"/>
</dbReference>
<accession>A0A138ZYE7</accession>
<dbReference type="STRING" id="1344416.A0A138ZYE7"/>
<evidence type="ECO:0000313" key="5">
    <source>
        <dbReference type="EMBL" id="KXS09510.1"/>
    </source>
</evidence>
<dbReference type="GO" id="GO:0008688">
    <property type="term" value="F:3-(3-hydroxyphenyl)propionate hydroxylase activity"/>
    <property type="evidence" value="ECO:0007669"/>
    <property type="project" value="TreeGrafter"/>
</dbReference>
<dbReference type="SUPFAM" id="SSF51905">
    <property type="entry name" value="FAD/NAD(P)-binding domain"/>
    <property type="match status" value="1"/>
</dbReference>
<feature type="domain" description="FAD-binding" evidence="4">
    <location>
        <begin position="8"/>
        <end position="369"/>
    </location>
</feature>
<evidence type="ECO:0000256" key="2">
    <source>
        <dbReference type="ARBA" id="ARBA00022827"/>
    </source>
</evidence>
<dbReference type="EMBL" id="KQ965859">
    <property type="protein sequence ID" value="KXS09510.1"/>
    <property type="molecule type" value="Genomic_DNA"/>
</dbReference>
<dbReference type="PANTHER" id="PTHR43476">
    <property type="entry name" value="3-(3-HYDROXY-PHENYL)PROPIONATE/3-HYDROXYCINNAMIC ACID HYDROXYLASE"/>
    <property type="match status" value="1"/>
</dbReference>
<dbReference type="PRINTS" id="PR00420">
    <property type="entry name" value="RNGMNOXGNASE"/>
</dbReference>
<evidence type="ECO:0000256" key="1">
    <source>
        <dbReference type="ARBA" id="ARBA00022630"/>
    </source>
</evidence>
<sequence length="558" mass="61624">MTIEDSSYDVAIVGYGPTGSILANLLGSTGLKVAVIERTRTIYPKPRGIGCDGEGWRVMQTAGVAKDYHPKTSELRGGLYTGADGDPILKFQMPPPPHAHAWYPAIIIQTELEEDVRKGLKRFTDVKELLGYNVISLDEQDDAVTLRLRVFNEETEASTDTAGEISVRAKFVVGCDGGTSAVRKFINGKMNSLGFDEWWAAIDAYVLRDDTTTHLEADTGYLYCNPKRPGLTFPCPRNIRRWEIKLLPGEDPADFSDPENGPQRCMKLLEEFHSDVNALKLWRAAVYQLHALVADTFASKGMRVFLAGDAAHQMPPFMGQGLVSGVRDASFLAWRLAYYLKNQQSIPPNKSNVLASYEVELKPFMTKLVGVTKGLGLLIGELDEEKARKRDFGMRQAMKHSKASSWEERLPILEGGLIALGSPGAGKKFVQPWVFSADGKRDMMDNMLPYPSRQNFLFVGSTVDSVTEWLNPDNAAFLEKIGAQKLVCLPKDAKDGFDGRVGGVPVVREEDTVFANWLQENGNTTIAIARPERTFCYGTASSADQLNDLVAGLKKMLV</sequence>
<keyword evidence="3" id="KW-0560">Oxidoreductase</keyword>
<dbReference type="GO" id="GO:0019622">
    <property type="term" value="P:3-(3-hydroxy)phenylpropionate catabolic process"/>
    <property type="evidence" value="ECO:0007669"/>
    <property type="project" value="TreeGrafter"/>
</dbReference>
<dbReference type="Gene3D" id="3.50.50.60">
    <property type="entry name" value="FAD/NAD(P)-binding domain"/>
    <property type="match status" value="1"/>
</dbReference>
<evidence type="ECO:0000259" key="4">
    <source>
        <dbReference type="Pfam" id="PF01494"/>
    </source>
</evidence>
<proteinExistence type="predicted"/>
<gene>
    <name evidence="5" type="ORF">M427DRAFT_75300</name>
</gene>
<evidence type="ECO:0000256" key="3">
    <source>
        <dbReference type="ARBA" id="ARBA00023002"/>
    </source>
</evidence>
<organism evidence="5 6">
    <name type="scientific">Gonapodya prolifera (strain JEL478)</name>
    <name type="common">Monoblepharis prolifera</name>
    <dbReference type="NCBI Taxonomy" id="1344416"/>
    <lineage>
        <taxon>Eukaryota</taxon>
        <taxon>Fungi</taxon>
        <taxon>Fungi incertae sedis</taxon>
        <taxon>Chytridiomycota</taxon>
        <taxon>Chytridiomycota incertae sedis</taxon>
        <taxon>Monoblepharidomycetes</taxon>
        <taxon>Monoblepharidales</taxon>
        <taxon>Gonapodyaceae</taxon>
        <taxon>Gonapodya</taxon>
    </lineage>
</organism>
<dbReference type="PANTHER" id="PTHR43476:SF3">
    <property type="entry name" value="FAD-BINDING MONOOXYGENASE"/>
    <property type="match status" value="1"/>
</dbReference>
<reference evidence="5 6" key="1">
    <citation type="journal article" date="2015" name="Genome Biol. Evol.">
        <title>Phylogenomic analyses indicate that early fungi evolved digesting cell walls of algal ancestors of land plants.</title>
        <authorList>
            <person name="Chang Y."/>
            <person name="Wang S."/>
            <person name="Sekimoto S."/>
            <person name="Aerts A.L."/>
            <person name="Choi C."/>
            <person name="Clum A."/>
            <person name="LaButti K.M."/>
            <person name="Lindquist E.A."/>
            <person name="Yee Ngan C."/>
            <person name="Ohm R.A."/>
            <person name="Salamov A.A."/>
            <person name="Grigoriev I.V."/>
            <person name="Spatafora J.W."/>
            <person name="Berbee M.L."/>
        </authorList>
    </citation>
    <scope>NUCLEOTIDE SEQUENCE [LARGE SCALE GENOMIC DNA]</scope>
    <source>
        <strain evidence="5 6">JEL478</strain>
    </source>
</reference>
<dbReference type="GO" id="GO:0071949">
    <property type="term" value="F:FAD binding"/>
    <property type="evidence" value="ECO:0007669"/>
    <property type="project" value="InterPro"/>
</dbReference>
<dbReference type="InterPro" id="IPR002938">
    <property type="entry name" value="FAD-bd"/>
</dbReference>
<dbReference type="OrthoDB" id="1716816at2759"/>
<name>A0A138ZYE7_GONPJ</name>
<dbReference type="InterPro" id="IPR036188">
    <property type="entry name" value="FAD/NAD-bd_sf"/>
</dbReference>
<protein>
    <submittedName>
        <fullName evidence="5">FAD/NAD(P)-binding domain-containing protein</fullName>
    </submittedName>
</protein>
<keyword evidence="1" id="KW-0285">Flavoprotein</keyword>
<dbReference type="Proteomes" id="UP000070544">
    <property type="component" value="Unassembled WGS sequence"/>
</dbReference>
<keyword evidence="2" id="KW-0274">FAD</keyword>
<evidence type="ECO:0000313" key="6">
    <source>
        <dbReference type="Proteomes" id="UP000070544"/>
    </source>
</evidence>
<keyword evidence="6" id="KW-1185">Reference proteome</keyword>
<dbReference type="AlphaFoldDB" id="A0A138ZYE7"/>
<dbReference type="Pfam" id="PF01494">
    <property type="entry name" value="FAD_binding_3"/>
    <property type="match status" value="1"/>
</dbReference>